<evidence type="ECO:0000313" key="1">
    <source>
        <dbReference type="EMBL" id="ABW32272.1"/>
    </source>
</evidence>
<keyword evidence="1" id="KW-0614">Plasmid</keyword>
<geneLocation type="plasmid" evidence="1 2">
    <name>pREB3</name>
</geneLocation>
<protein>
    <submittedName>
        <fullName evidence="1">Uncharacterized protein</fullName>
    </submittedName>
</protein>
<proteinExistence type="predicted"/>
<dbReference type="HOGENOM" id="CLU_3075604_0_0_3"/>
<dbReference type="EMBL" id="CP000840">
    <property type="protein sequence ID" value="ABW32272.1"/>
    <property type="molecule type" value="Genomic_DNA"/>
</dbReference>
<dbReference type="AlphaFoldDB" id="A8ZN73"/>
<dbReference type="KEGG" id="amr:AM1_C0345"/>
<keyword evidence="2" id="KW-1185">Reference proteome</keyword>
<gene>
    <name evidence="1" type="ordered locus">AM1_C0345</name>
</gene>
<evidence type="ECO:0000313" key="2">
    <source>
        <dbReference type="Proteomes" id="UP000000268"/>
    </source>
</evidence>
<reference evidence="1 2" key="1">
    <citation type="journal article" date="2008" name="Proc. Natl. Acad. Sci. U.S.A.">
        <title>Niche adaptation and genome expansion in the chlorophyll d-producing cyanobacterium Acaryochloris marina.</title>
        <authorList>
            <person name="Swingley W.D."/>
            <person name="Chen M."/>
            <person name="Cheung P.C."/>
            <person name="Conrad A.L."/>
            <person name="Dejesa L.C."/>
            <person name="Hao J."/>
            <person name="Honchak B.M."/>
            <person name="Karbach L.E."/>
            <person name="Kurdoglu A."/>
            <person name="Lahiri S."/>
            <person name="Mastrian S.D."/>
            <person name="Miyashita H."/>
            <person name="Page L."/>
            <person name="Ramakrishna P."/>
            <person name="Satoh S."/>
            <person name="Sattley W.M."/>
            <person name="Shimada Y."/>
            <person name="Taylor H.L."/>
            <person name="Tomo T."/>
            <person name="Tsuchiya T."/>
            <person name="Wang Z.T."/>
            <person name="Raymond J."/>
            <person name="Mimuro M."/>
            <person name="Blankenship R.E."/>
            <person name="Touchman J.W."/>
        </authorList>
    </citation>
    <scope>NUCLEOTIDE SEQUENCE [LARGE SCALE GENOMIC DNA]</scope>
    <source>
        <strain evidence="2">MBIC 11017</strain>
        <plasmid evidence="2">Plasmid pREB3</plasmid>
    </source>
</reference>
<dbReference type="Proteomes" id="UP000000268">
    <property type="component" value="Plasmid pREB3"/>
</dbReference>
<name>A8ZN73_ACAM1</name>
<accession>A8ZN73</accession>
<sequence length="52" mass="5826">MAGAASFEGSSFWYFIGSPVDEALGGKKSHKQLPPLFWASECWILNRSQKTY</sequence>
<organism evidence="1 2">
    <name type="scientific">Acaryochloris marina (strain MBIC 11017)</name>
    <dbReference type="NCBI Taxonomy" id="329726"/>
    <lineage>
        <taxon>Bacteria</taxon>
        <taxon>Bacillati</taxon>
        <taxon>Cyanobacteriota</taxon>
        <taxon>Cyanophyceae</taxon>
        <taxon>Acaryochloridales</taxon>
        <taxon>Acaryochloridaceae</taxon>
        <taxon>Acaryochloris</taxon>
    </lineage>
</organism>